<gene>
    <name evidence="1" type="ORF">A3F25_00775</name>
</gene>
<dbReference type="EMBL" id="MGKD01000017">
    <property type="protein sequence ID" value="OGN19412.1"/>
    <property type="molecule type" value="Genomic_DNA"/>
</dbReference>
<evidence type="ECO:0000313" key="1">
    <source>
        <dbReference type="EMBL" id="OGN19412.1"/>
    </source>
</evidence>
<sequence>MEQFKPESNFETEKLSAGQLSTAMSQVERADKILLHGLDFNMGEFENIKNYLIQISEPLFTILLEEIRKETNLPKDRLKYVEVLEKLEIILGSDKFQDLFRNNITNKETLGELKRKLKEGGRWWKKLQF</sequence>
<comment type="caution">
    <text evidence="1">The sequence shown here is derived from an EMBL/GenBank/DDBJ whole genome shotgun (WGS) entry which is preliminary data.</text>
</comment>
<dbReference type="Proteomes" id="UP000177478">
    <property type="component" value="Unassembled WGS sequence"/>
</dbReference>
<proteinExistence type="predicted"/>
<dbReference type="STRING" id="1802689.A3F25_00775"/>
<reference evidence="1 2" key="1">
    <citation type="journal article" date="2016" name="Nat. Commun.">
        <title>Thousands of microbial genomes shed light on interconnected biogeochemical processes in an aquifer system.</title>
        <authorList>
            <person name="Anantharaman K."/>
            <person name="Brown C.T."/>
            <person name="Hug L.A."/>
            <person name="Sharon I."/>
            <person name="Castelle C.J."/>
            <person name="Probst A.J."/>
            <person name="Thomas B.C."/>
            <person name="Singh A."/>
            <person name="Wilkins M.J."/>
            <person name="Karaoz U."/>
            <person name="Brodie E.L."/>
            <person name="Williams K.H."/>
            <person name="Hubbard S.S."/>
            <person name="Banfield J.F."/>
        </authorList>
    </citation>
    <scope>NUCLEOTIDE SEQUENCE [LARGE SCALE GENOMIC DNA]</scope>
</reference>
<organism evidence="1 2">
    <name type="scientific">Candidatus Yanofskybacteria bacterium RIFCSPHIGHO2_12_FULL_45_19b</name>
    <dbReference type="NCBI Taxonomy" id="1802689"/>
    <lineage>
        <taxon>Bacteria</taxon>
        <taxon>Candidatus Yanofskyibacteriota</taxon>
    </lineage>
</organism>
<name>A0A1F8G246_9BACT</name>
<protein>
    <submittedName>
        <fullName evidence="1">Uncharacterized protein</fullName>
    </submittedName>
</protein>
<accession>A0A1F8G246</accession>
<dbReference type="AlphaFoldDB" id="A0A1F8G246"/>
<evidence type="ECO:0000313" key="2">
    <source>
        <dbReference type="Proteomes" id="UP000177478"/>
    </source>
</evidence>